<dbReference type="PANTHER" id="PTHR43802">
    <property type="entry name" value="ENOYL-COA HYDRATASE"/>
    <property type="match status" value="1"/>
</dbReference>
<protein>
    <submittedName>
        <fullName evidence="2">Enoyl-CoA hydratase/isomerase family protein</fullName>
    </submittedName>
</protein>
<dbReference type="InterPro" id="IPR029045">
    <property type="entry name" value="ClpP/crotonase-like_dom_sf"/>
</dbReference>
<dbReference type="SUPFAM" id="SSF52096">
    <property type="entry name" value="ClpP/crotonase"/>
    <property type="match status" value="1"/>
</dbReference>
<gene>
    <name evidence="2" type="ORF">GS660_18450</name>
</gene>
<dbReference type="PANTHER" id="PTHR43802:SF1">
    <property type="entry name" value="IP11341P-RELATED"/>
    <property type="match status" value="1"/>
</dbReference>
<dbReference type="AlphaFoldDB" id="A0A6L8VL36"/>
<evidence type="ECO:0000313" key="2">
    <source>
        <dbReference type="EMBL" id="MZQ91075.1"/>
    </source>
</evidence>
<dbReference type="RefSeq" id="WP_161348461.1">
    <property type="nucleotide sequence ID" value="NZ_BMGW01000015.1"/>
</dbReference>
<dbReference type="Proteomes" id="UP000477083">
    <property type="component" value="Unassembled WGS sequence"/>
</dbReference>
<dbReference type="OrthoDB" id="9802898at2"/>
<dbReference type="InterPro" id="IPR001753">
    <property type="entry name" value="Enoyl-CoA_hydra/iso"/>
</dbReference>
<dbReference type="CDD" id="cd06558">
    <property type="entry name" value="crotonase-like"/>
    <property type="match status" value="1"/>
</dbReference>
<keyword evidence="3" id="KW-1185">Reference proteome</keyword>
<keyword evidence="2" id="KW-0413">Isomerase</keyword>
<dbReference type="EMBL" id="WWNR01000015">
    <property type="protein sequence ID" value="MZQ91075.1"/>
    <property type="molecule type" value="Genomic_DNA"/>
</dbReference>
<reference evidence="2 3" key="1">
    <citation type="submission" date="2020-01" db="EMBL/GenBank/DDBJ databases">
        <title>Frigidibacter albus SP32T (=CGMCC 1.13995T).</title>
        <authorList>
            <person name="Liao X."/>
        </authorList>
    </citation>
    <scope>NUCLEOTIDE SEQUENCE [LARGE SCALE GENOMIC DNA]</scope>
    <source>
        <strain evidence="2 3">SP32</strain>
    </source>
</reference>
<evidence type="ECO:0000256" key="1">
    <source>
        <dbReference type="ARBA" id="ARBA00005254"/>
    </source>
</evidence>
<organism evidence="2 3">
    <name type="scientific">Frigidibacter albus</name>
    <dbReference type="NCBI Taxonomy" id="1465486"/>
    <lineage>
        <taxon>Bacteria</taxon>
        <taxon>Pseudomonadati</taxon>
        <taxon>Pseudomonadota</taxon>
        <taxon>Alphaproteobacteria</taxon>
        <taxon>Rhodobacterales</taxon>
        <taxon>Paracoccaceae</taxon>
        <taxon>Frigidibacter</taxon>
    </lineage>
</organism>
<evidence type="ECO:0000313" key="3">
    <source>
        <dbReference type="Proteomes" id="UP000477083"/>
    </source>
</evidence>
<dbReference type="Pfam" id="PF00378">
    <property type="entry name" value="ECH_1"/>
    <property type="match status" value="1"/>
</dbReference>
<dbReference type="GO" id="GO:0016853">
    <property type="term" value="F:isomerase activity"/>
    <property type="evidence" value="ECO:0007669"/>
    <property type="project" value="UniProtKB-KW"/>
</dbReference>
<dbReference type="Gene3D" id="3.90.226.10">
    <property type="entry name" value="2-enoyl-CoA Hydratase, Chain A, domain 1"/>
    <property type="match status" value="1"/>
</dbReference>
<comment type="similarity">
    <text evidence="1">Belongs to the enoyl-CoA hydratase/isomerase family.</text>
</comment>
<comment type="caution">
    <text evidence="2">The sequence shown here is derived from an EMBL/GenBank/DDBJ whole genome shotgun (WGS) entry which is preliminary data.</text>
</comment>
<accession>A0A6L8VL36</accession>
<proteinExistence type="inferred from homology"/>
<sequence>MELVLREDRDGISVLTLNRPEKLNALSPDLLRQLLEHLTSLAESDLRCVVLHGSGRSFCAGADLEEVKKPGDRPKVSIGRQVVEAMETLPMPVIAAIHGHCYTGGLELIMGADMIVAAEDAVIRDTHATWGAVPGWGLTARLPRRIGQSFAREIMFTCRKVPAAEAFQMGLVNRVVPRDALMDTAMGMAREVAANVPMAICADRKILSEAADMSLAEALAHETANLPPRREIRAHLQDYWPDKA</sequence>
<name>A0A6L8VL36_9RHOB</name>